<keyword evidence="8" id="KW-0648">Protein biosynthesis</keyword>
<dbReference type="EC" id="6.1.1.16" evidence="2"/>
<organism evidence="13 14">
    <name type="scientific">Phellinidium pouzarii</name>
    <dbReference type="NCBI Taxonomy" id="167371"/>
    <lineage>
        <taxon>Eukaryota</taxon>
        <taxon>Fungi</taxon>
        <taxon>Dikarya</taxon>
        <taxon>Basidiomycota</taxon>
        <taxon>Agaricomycotina</taxon>
        <taxon>Agaricomycetes</taxon>
        <taxon>Hymenochaetales</taxon>
        <taxon>Hymenochaetaceae</taxon>
        <taxon>Phellinidium</taxon>
    </lineage>
</organism>
<dbReference type="Gene3D" id="3.40.50.620">
    <property type="entry name" value="HUPs"/>
    <property type="match status" value="2"/>
</dbReference>
<feature type="region of interest" description="Disordered" evidence="11">
    <location>
        <begin position="635"/>
        <end position="684"/>
    </location>
</feature>
<dbReference type="PANTHER" id="PTHR10890:SF3">
    <property type="entry name" value="CYSTEINE--TRNA LIGASE, CYTOPLASMIC"/>
    <property type="match status" value="1"/>
</dbReference>
<keyword evidence="9" id="KW-0030">Aminoacyl-tRNA synthetase</keyword>
<evidence type="ECO:0000256" key="6">
    <source>
        <dbReference type="ARBA" id="ARBA00022833"/>
    </source>
</evidence>
<dbReference type="GO" id="GO:0006423">
    <property type="term" value="P:cysteinyl-tRNA aminoacylation"/>
    <property type="evidence" value="ECO:0007669"/>
    <property type="project" value="InterPro"/>
</dbReference>
<feature type="compositionally biased region" description="Basic and acidic residues" evidence="11">
    <location>
        <begin position="638"/>
        <end position="669"/>
    </location>
</feature>
<reference evidence="13 14" key="1">
    <citation type="submission" date="2019-02" db="EMBL/GenBank/DDBJ databases">
        <title>Genome sequencing of the rare red list fungi Phellinidium pouzarii.</title>
        <authorList>
            <person name="Buettner E."/>
            <person name="Kellner H."/>
        </authorList>
    </citation>
    <scope>NUCLEOTIDE SEQUENCE [LARGE SCALE GENOMIC DNA]</scope>
    <source>
        <strain evidence="13 14">DSM 108285</strain>
    </source>
</reference>
<dbReference type="GO" id="GO:0004817">
    <property type="term" value="F:cysteine-tRNA ligase activity"/>
    <property type="evidence" value="ECO:0007669"/>
    <property type="project" value="UniProtKB-EC"/>
</dbReference>
<evidence type="ECO:0000256" key="11">
    <source>
        <dbReference type="SAM" id="MobiDB-lite"/>
    </source>
</evidence>
<keyword evidence="5" id="KW-0547">Nucleotide-binding</keyword>
<dbReference type="InterPro" id="IPR015803">
    <property type="entry name" value="Cys-tRNA-ligase"/>
</dbReference>
<gene>
    <name evidence="13" type="ORF">EW145_g4010</name>
</gene>
<keyword evidence="3" id="KW-0436">Ligase</keyword>
<proteinExistence type="predicted"/>
<dbReference type="InterPro" id="IPR014729">
    <property type="entry name" value="Rossmann-like_a/b/a_fold"/>
</dbReference>
<dbReference type="PRINTS" id="PR00983">
    <property type="entry name" value="TRNASYNTHCYS"/>
</dbReference>
<evidence type="ECO:0000256" key="2">
    <source>
        <dbReference type="ARBA" id="ARBA00012832"/>
    </source>
</evidence>
<evidence type="ECO:0000256" key="4">
    <source>
        <dbReference type="ARBA" id="ARBA00022723"/>
    </source>
</evidence>
<evidence type="ECO:0000256" key="1">
    <source>
        <dbReference type="ARBA" id="ARBA00001947"/>
    </source>
</evidence>
<dbReference type="InterPro" id="IPR032678">
    <property type="entry name" value="tRNA-synt_1_cat_dom"/>
</dbReference>
<dbReference type="SUPFAM" id="SSF52374">
    <property type="entry name" value="Nucleotidylyl transferase"/>
    <property type="match status" value="1"/>
</dbReference>
<dbReference type="NCBIfam" id="TIGR00435">
    <property type="entry name" value="cysS"/>
    <property type="match status" value="1"/>
</dbReference>
<name>A0A4S4L5J7_9AGAM</name>
<protein>
    <recommendedName>
        <fullName evidence="2">cysteine--tRNA ligase</fullName>
        <ecNumber evidence="2">6.1.1.16</ecNumber>
    </recommendedName>
    <alternativeName>
        <fullName evidence="10">Cysteinyl-tRNA synthetase</fullName>
    </alternativeName>
</protein>
<evidence type="ECO:0000256" key="5">
    <source>
        <dbReference type="ARBA" id="ARBA00022741"/>
    </source>
</evidence>
<evidence type="ECO:0000259" key="12">
    <source>
        <dbReference type="Pfam" id="PF01406"/>
    </source>
</evidence>
<dbReference type="Proteomes" id="UP000308199">
    <property type="component" value="Unassembled WGS sequence"/>
</dbReference>
<keyword evidence="4" id="KW-0479">Metal-binding</keyword>
<dbReference type="InterPro" id="IPR009080">
    <property type="entry name" value="tRNAsynth_Ia_anticodon-bd"/>
</dbReference>
<keyword evidence="7" id="KW-0067">ATP-binding</keyword>
<dbReference type="SUPFAM" id="SSF47323">
    <property type="entry name" value="Anticodon-binding domain of a subclass of class I aminoacyl-tRNA synthetases"/>
    <property type="match status" value="1"/>
</dbReference>
<evidence type="ECO:0000256" key="3">
    <source>
        <dbReference type="ARBA" id="ARBA00022598"/>
    </source>
</evidence>
<keyword evidence="6" id="KW-0862">Zinc</keyword>
<evidence type="ECO:0000256" key="7">
    <source>
        <dbReference type="ARBA" id="ARBA00022840"/>
    </source>
</evidence>
<keyword evidence="14" id="KW-1185">Reference proteome</keyword>
<dbReference type="Pfam" id="PF01406">
    <property type="entry name" value="tRNA-synt_1e"/>
    <property type="match status" value="1"/>
</dbReference>
<evidence type="ECO:0000313" key="13">
    <source>
        <dbReference type="EMBL" id="THH06547.1"/>
    </source>
</evidence>
<accession>A0A4S4L5J7</accession>
<dbReference type="PANTHER" id="PTHR10890">
    <property type="entry name" value="CYSTEINYL-TRNA SYNTHETASE"/>
    <property type="match status" value="1"/>
</dbReference>
<feature type="domain" description="tRNA synthetases class I catalytic" evidence="12">
    <location>
        <begin position="22"/>
        <end position="427"/>
    </location>
</feature>
<dbReference type="Gene3D" id="1.20.120.1910">
    <property type="entry name" value="Cysteine-tRNA ligase, C-terminal anti-codon recognition domain"/>
    <property type="match status" value="1"/>
</dbReference>
<evidence type="ECO:0000313" key="14">
    <source>
        <dbReference type="Proteomes" id="UP000308199"/>
    </source>
</evidence>
<comment type="caution">
    <text evidence="13">The sequence shown here is derived from an EMBL/GenBank/DDBJ whole genome shotgun (WGS) entry which is preliminary data.</text>
</comment>
<sequence>MSSQPAWTTPAKAVDEPTLKVNYVTQDILRRILVDYFGYDVHFVMNITDIDDKIIRSSREKHLLDEFRLQKTALTAELISEIDDAWRIYLHSQLTKALPQDDLPKEGNEDASWAALVVNSQNLEWRLECRKRDEKFDMHLKALVKTKEALNEAHALIANGVTSHEYALRLIDESQDLLAKVLDKKHGHLLTDPALSRSLAQFWEGEFFKDMARLRVRPPDTLTRVTEYVPEIVAFVERIIANGFAYESKGNVYFDTGAFERADGHTYPKLQPGSKGNSELLEEGEGVLAPKAVGQRSKSDFALWKGSKAGEPMWPSPWGPGRPGWHIECSVMASAIFGDNMDIHSGGIDLAFPHHDNEMAQSEAYHNCGQWVNYFLHTGHLHIEGLKMSKSLKNFITIDKYTARQLRLAFLTQLWNSKVDFTDSLMTGEVRNVETTLNNFFANIKAIVLAHAEHSARDGQHRYGAPESELQDFFRETQSSFRAALCDSFNIPLALETIVKLVSRTNRYINAQGRNLNIGVIKHISRWVGKMLRMFGLGEGDAATYEDEFGWGEERGSGSIKRDEVLLPYLRALSSFRDGVRYHAINGGDNALKTILTLSDQLRDDDLVELGVALDDQEDGKALVKLDDPARLKKARNEKRAMADAKASKKEAAVEADRQRRLAKLEKGRTPPADMFRPPNVPEGFYRSYDDAGIPLTDGEGKPLSKNALKKVQKVHAEQVKAHQEFLDWQKNQEE</sequence>
<comment type="cofactor">
    <cofactor evidence="1">
        <name>Zn(2+)</name>
        <dbReference type="ChEBI" id="CHEBI:29105"/>
    </cofactor>
</comment>
<dbReference type="AlphaFoldDB" id="A0A4S4L5J7"/>
<evidence type="ECO:0000256" key="8">
    <source>
        <dbReference type="ARBA" id="ARBA00022917"/>
    </source>
</evidence>
<dbReference type="GO" id="GO:0046872">
    <property type="term" value="F:metal ion binding"/>
    <property type="evidence" value="ECO:0007669"/>
    <property type="project" value="UniProtKB-KW"/>
</dbReference>
<dbReference type="GO" id="GO:0005737">
    <property type="term" value="C:cytoplasm"/>
    <property type="evidence" value="ECO:0007669"/>
    <property type="project" value="TreeGrafter"/>
</dbReference>
<dbReference type="FunFam" id="3.40.50.620:FF:000027">
    <property type="entry name" value="Cysteine--tRNA ligase, cytoplasmic"/>
    <property type="match status" value="1"/>
</dbReference>
<dbReference type="EMBL" id="SGPK01000189">
    <property type="protein sequence ID" value="THH06547.1"/>
    <property type="molecule type" value="Genomic_DNA"/>
</dbReference>
<evidence type="ECO:0000256" key="10">
    <source>
        <dbReference type="ARBA" id="ARBA00031499"/>
    </source>
</evidence>
<dbReference type="OrthoDB" id="438179at2759"/>
<evidence type="ECO:0000256" key="9">
    <source>
        <dbReference type="ARBA" id="ARBA00023146"/>
    </source>
</evidence>
<dbReference type="InterPro" id="IPR024909">
    <property type="entry name" value="Cys-tRNA/MSH_ligase"/>
</dbReference>
<dbReference type="GO" id="GO:0005524">
    <property type="term" value="F:ATP binding"/>
    <property type="evidence" value="ECO:0007669"/>
    <property type="project" value="UniProtKB-KW"/>
</dbReference>